<evidence type="ECO:0000256" key="1">
    <source>
        <dbReference type="SAM" id="Phobius"/>
    </source>
</evidence>
<dbReference type="AlphaFoldDB" id="A0A8J9UM56"/>
<feature type="non-terminal residue" evidence="2">
    <location>
        <position position="92"/>
    </location>
</feature>
<keyword evidence="1" id="KW-1133">Transmembrane helix</keyword>
<name>A0A8J9UM56_9NEOP</name>
<keyword evidence="1" id="KW-0812">Transmembrane</keyword>
<protein>
    <submittedName>
        <fullName evidence="2">Uncharacterized protein</fullName>
    </submittedName>
</protein>
<evidence type="ECO:0000313" key="3">
    <source>
        <dbReference type="Proteomes" id="UP000838878"/>
    </source>
</evidence>
<reference evidence="2" key="1">
    <citation type="submission" date="2021-12" db="EMBL/GenBank/DDBJ databases">
        <authorList>
            <person name="Martin H S."/>
        </authorList>
    </citation>
    <scope>NUCLEOTIDE SEQUENCE</scope>
</reference>
<gene>
    <name evidence="2" type="ORF">BINO364_LOCUS7597</name>
</gene>
<sequence length="92" mass="10537">MTDVKTAVAYDGYTLADIPQDDMLITRMYLIEFATIFVVHTIIFDMTQPSRKIFSLGLFYGKFRRIIRKVSNLSQTWGNSPGRNVAYSPCYG</sequence>
<accession>A0A8J9UM56</accession>
<dbReference type="Proteomes" id="UP000838878">
    <property type="component" value="Chromosome 2"/>
</dbReference>
<proteinExistence type="predicted"/>
<evidence type="ECO:0000313" key="2">
    <source>
        <dbReference type="EMBL" id="CAH0721504.1"/>
    </source>
</evidence>
<keyword evidence="3" id="KW-1185">Reference proteome</keyword>
<feature type="transmembrane region" description="Helical" evidence="1">
    <location>
        <begin position="24"/>
        <end position="44"/>
    </location>
</feature>
<keyword evidence="1" id="KW-0472">Membrane</keyword>
<organism evidence="2 3">
    <name type="scientific">Brenthis ino</name>
    <name type="common">lesser marbled fritillary</name>
    <dbReference type="NCBI Taxonomy" id="405034"/>
    <lineage>
        <taxon>Eukaryota</taxon>
        <taxon>Metazoa</taxon>
        <taxon>Ecdysozoa</taxon>
        <taxon>Arthropoda</taxon>
        <taxon>Hexapoda</taxon>
        <taxon>Insecta</taxon>
        <taxon>Pterygota</taxon>
        <taxon>Neoptera</taxon>
        <taxon>Endopterygota</taxon>
        <taxon>Lepidoptera</taxon>
        <taxon>Glossata</taxon>
        <taxon>Ditrysia</taxon>
        <taxon>Papilionoidea</taxon>
        <taxon>Nymphalidae</taxon>
        <taxon>Heliconiinae</taxon>
        <taxon>Argynnini</taxon>
        <taxon>Brenthis</taxon>
    </lineage>
</organism>
<dbReference type="EMBL" id="OV170222">
    <property type="protein sequence ID" value="CAH0721504.1"/>
    <property type="molecule type" value="Genomic_DNA"/>
</dbReference>